<evidence type="ECO:0000256" key="2">
    <source>
        <dbReference type="ARBA" id="ARBA00008929"/>
    </source>
</evidence>
<keyword evidence="9" id="KW-1185">Reference proteome</keyword>
<keyword evidence="4 7" id="KW-0812">Transmembrane</keyword>
<evidence type="ECO:0000313" key="9">
    <source>
        <dbReference type="Proteomes" id="UP000253529"/>
    </source>
</evidence>
<evidence type="ECO:0000256" key="6">
    <source>
        <dbReference type="ARBA" id="ARBA00023136"/>
    </source>
</evidence>
<reference evidence="8 9" key="1">
    <citation type="submission" date="2018-06" db="EMBL/GenBank/DDBJ databases">
        <title>Genomic Encyclopedia of Type Strains, Phase IV (KMG-IV): sequencing the most valuable type-strain genomes for metagenomic binning, comparative biology and taxonomic classification.</title>
        <authorList>
            <person name="Goeker M."/>
        </authorList>
    </citation>
    <scope>NUCLEOTIDE SEQUENCE [LARGE SCALE GENOMIC DNA]</scope>
    <source>
        <strain evidence="8 9">DSM 24875</strain>
    </source>
</reference>
<dbReference type="Proteomes" id="UP000253529">
    <property type="component" value="Unassembled WGS sequence"/>
</dbReference>
<evidence type="ECO:0000256" key="7">
    <source>
        <dbReference type="SAM" id="Phobius"/>
    </source>
</evidence>
<evidence type="ECO:0000256" key="5">
    <source>
        <dbReference type="ARBA" id="ARBA00022989"/>
    </source>
</evidence>
<feature type="transmembrane region" description="Helical" evidence="7">
    <location>
        <begin position="85"/>
        <end position="105"/>
    </location>
</feature>
<proteinExistence type="inferred from homology"/>
<dbReference type="GO" id="GO:0005886">
    <property type="term" value="C:plasma membrane"/>
    <property type="evidence" value="ECO:0007669"/>
    <property type="project" value="UniProtKB-SubCell"/>
</dbReference>
<dbReference type="AlphaFoldDB" id="A0A366EQY0"/>
<organism evidence="8 9">
    <name type="scientific">Roseiarcus fermentans</name>
    <dbReference type="NCBI Taxonomy" id="1473586"/>
    <lineage>
        <taxon>Bacteria</taxon>
        <taxon>Pseudomonadati</taxon>
        <taxon>Pseudomonadota</taxon>
        <taxon>Alphaproteobacteria</taxon>
        <taxon>Hyphomicrobiales</taxon>
        <taxon>Roseiarcaceae</taxon>
        <taxon>Roseiarcus</taxon>
    </lineage>
</organism>
<keyword evidence="3" id="KW-1003">Cell membrane</keyword>
<name>A0A366EQY0_9HYPH</name>
<comment type="similarity">
    <text evidence="2">Belongs to the NrfD family.</text>
</comment>
<comment type="subcellular location">
    <subcellularLocation>
        <location evidence="1">Cell membrane</location>
        <topology evidence="1">Multi-pass membrane protein</topology>
    </subcellularLocation>
</comment>
<comment type="caution">
    <text evidence="8">The sequence shown here is derived from an EMBL/GenBank/DDBJ whole genome shotgun (WGS) entry which is preliminary data.</text>
</comment>
<feature type="transmembrane region" description="Helical" evidence="7">
    <location>
        <begin position="42"/>
        <end position="64"/>
    </location>
</feature>
<dbReference type="Pfam" id="PF03916">
    <property type="entry name" value="NrfD"/>
    <property type="match status" value="1"/>
</dbReference>
<protein>
    <submittedName>
        <fullName evidence="8">Polysulfide reductase NrfD</fullName>
    </submittedName>
</protein>
<accession>A0A366EQY0</accession>
<evidence type="ECO:0000256" key="1">
    <source>
        <dbReference type="ARBA" id="ARBA00004651"/>
    </source>
</evidence>
<feature type="transmembrane region" description="Helical" evidence="7">
    <location>
        <begin position="117"/>
        <end position="137"/>
    </location>
</feature>
<evidence type="ECO:0000256" key="3">
    <source>
        <dbReference type="ARBA" id="ARBA00022475"/>
    </source>
</evidence>
<evidence type="ECO:0000313" key="8">
    <source>
        <dbReference type="EMBL" id="RBP04090.1"/>
    </source>
</evidence>
<evidence type="ECO:0000256" key="4">
    <source>
        <dbReference type="ARBA" id="ARBA00022692"/>
    </source>
</evidence>
<gene>
    <name evidence="8" type="ORF">DFR50_14162</name>
</gene>
<keyword evidence="6 7" id="KW-0472">Membrane</keyword>
<dbReference type="EMBL" id="QNRK01000041">
    <property type="protein sequence ID" value="RBP04090.1"/>
    <property type="molecule type" value="Genomic_DNA"/>
</dbReference>
<dbReference type="InterPro" id="IPR005614">
    <property type="entry name" value="NrfD-like"/>
</dbReference>
<dbReference type="RefSeq" id="WP_170153403.1">
    <property type="nucleotide sequence ID" value="NZ_QNRK01000041.1"/>
</dbReference>
<keyword evidence="5 7" id="KW-1133">Transmembrane helix</keyword>
<sequence length="235" mass="24798">MDGRPEKDSGRALVEPEQALATGAGSIFGFLIARAFNDAAIMAPLFIAASFLYGLSVTVAVLIARTRETREELMDDEMIAKFSGPLLVFASSVLFLTAVQHLAKFHSAEHGGGAGPLVFWLGQIGAGTLAPVAILLMRPIRRRGLMLVSIPFLVGGRRQSSIGGQAWPLAIFPGCEVSSAFFAGQIARRGPTVREASLGASDVALAMLLIALARLPTPFLPSGRAQDAATRTRPT</sequence>